<proteinExistence type="predicted"/>
<evidence type="ECO:0000313" key="1">
    <source>
        <dbReference type="EMBL" id="TCG02702.1"/>
    </source>
</evidence>
<dbReference type="EMBL" id="MWML01000842">
    <property type="protein sequence ID" value="TCG02702.1"/>
    <property type="molecule type" value="Genomic_DNA"/>
</dbReference>
<name>A0A4R0X250_9BURK</name>
<organism evidence="1 2">
    <name type="scientific">Paraburkholderia steynii</name>
    <dbReference type="NCBI Taxonomy" id="1245441"/>
    <lineage>
        <taxon>Bacteria</taxon>
        <taxon>Pseudomonadati</taxon>
        <taxon>Pseudomonadota</taxon>
        <taxon>Betaproteobacteria</taxon>
        <taxon>Burkholderiales</taxon>
        <taxon>Burkholderiaceae</taxon>
        <taxon>Paraburkholderia</taxon>
    </lineage>
</organism>
<dbReference type="AlphaFoldDB" id="A0A4R0X250"/>
<sequence length="129" mass="14448">MQIDQYIGGLIRKAGGWWLHSKTSCLPFLPLKLRCFRPTIERGRTITADELAKTAGFKNRNAANRQYGLVGKAVHELTRCALQKDDHGEQLMTSAIEIGLDKATEDGQFRWKLRDHVACALRALGIVAE</sequence>
<gene>
    <name evidence="1" type="ORF">BZM27_53900</name>
</gene>
<accession>A0A4R0X250</accession>
<protein>
    <submittedName>
        <fullName evidence="1">Uncharacterized protein</fullName>
    </submittedName>
</protein>
<reference evidence="1 2" key="1">
    <citation type="submission" date="2017-02" db="EMBL/GenBank/DDBJ databases">
        <title>Paraburkholderia sophoroidis sp. nov. and Paraburkholderia steynii sp. nov. rhizobial symbionts of the fynbos legume Hypocalyptus sophoroides.</title>
        <authorList>
            <person name="Steenkamp E.T."/>
            <person name="Beukes C.W."/>
            <person name="Van Zyl E."/>
            <person name="Avontuur J."/>
            <person name="Chan W.Y."/>
            <person name="Hassen A."/>
            <person name="Palmer M."/>
            <person name="Mthombeni L."/>
            <person name="Phalane F."/>
            <person name="Sereme K."/>
            <person name="Venter S.N."/>
        </authorList>
    </citation>
    <scope>NUCLEOTIDE SEQUENCE [LARGE SCALE GENOMIC DNA]</scope>
    <source>
        <strain evidence="1 2">HC1.1ba</strain>
    </source>
</reference>
<dbReference type="Proteomes" id="UP000294200">
    <property type="component" value="Unassembled WGS sequence"/>
</dbReference>
<keyword evidence="2" id="KW-1185">Reference proteome</keyword>
<comment type="caution">
    <text evidence="1">The sequence shown here is derived from an EMBL/GenBank/DDBJ whole genome shotgun (WGS) entry which is preliminary data.</text>
</comment>
<evidence type="ECO:0000313" key="2">
    <source>
        <dbReference type="Proteomes" id="UP000294200"/>
    </source>
</evidence>